<dbReference type="Gene3D" id="2.30.30.40">
    <property type="entry name" value="SH3 Domains"/>
    <property type="match status" value="1"/>
</dbReference>
<dbReference type="RefSeq" id="WP_149486403.1">
    <property type="nucleotide sequence ID" value="NZ_CP036150.1"/>
</dbReference>
<dbReference type="PANTHER" id="PTHR22617">
    <property type="entry name" value="CHEMOTAXIS SENSOR HISTIDINE KINASE-RELATED"/>
    <property type="match status" value="1"/>
</dbReference>
<evidence type="ECO:0000259" key="1">
    <source>
        <dbReference type="PROSITE" id="PS50851"/>
    </source>
</evidence>
<keyword evidence="3" id="KW-1185">Reference proteome</keyword>
<dbReference type="AlphaFoldDB" id="A0A5C1QJJ9"/>
<evidence type="ECO:0000313" key="2">
    <source>
        <dbReference type="EMBL" id="QEN08323.1"/>
    </source>
</evidence>
<accession>A0A5C1QJJ9</accession>
<gene>
    <name evidence="2" type="ORF">EXM22_10100</name>
</gene>
<proteinExistence type="predicted"/>
<dbReference type="OrthoDB" id="9794382at2"/>
<dbReference type="PANTHER" id="PTHR22617:SF41">
    <property type="entry name" value="CHEMOTAXIS SIGNAL TRANSDUCTION SYSTEM ADAPTOR PROTEIN CHEW"/>
    <property type="match status" value="1"/>
</dbReference>
<dbReference type="EMBL" id="CP036150">
    <property type="protein sequence ID" value="QEN08323.1"/>
    <property type="molecule type" value="Genomic_DNA"/>
</dbReference>
<dbReference type="GO" id="GO:0005829">
    <property type="term" value="C:cytosol"/>
    <property type="evidence" value="ECO:0007669"/>
    <property type="project" value="TreeGrafter"/>
</dbReference>
<dbReference type="GO" id="GO:0007165">
    <property type="term" value="P:signal transduction"/>
    <property type="evidence" value="ECO:0007669"/>
    <property type="project" value="InterPro"/>
</dbReference>
<dbReference type="PROSITE" id="PS50851">
    <property type="entry name" value="CHEW"/>
    <property type="match status" value="1"/>
</dbReference>
<feature type="domain" description="CheW-like" evidence="1">
    <location>
        <begin position="7"/>
        <end position="151"/>
    </location>
</feature>
<dbReference type="KEGG" id="ock:EXM22_10100"/>
<dbReference type="SMART" id="SM00260">
    <property type="entry name" value="CheW"/>
    <property type="match status" value="1"/>
</dbReference>
<evidence type="ECO:0000313" key="3">
    <source>
        <dbReference type="Proteomes" id="UP000324209"/>
    </source>
</evidence>
<dbReference type="Pfam" id="PF01584">
    <property type="entry name" value="CheW"/>
    <property type="match status" value="1"/>
</dbReference>
<protein>
    <submittedName>
        <fullName evidence="2">Chemotaxis protein CheW</fullName>
    </submittedName>
</protein>
<dbReference type="InterPro" id="IPR036061">
    <property type="entry name" value="CheW-like_dom_sf"/>
</dbReference>
<dbReference type="GO" id="GO:0006935">
    <property type="term" value="P:chemotaxis"/>
    <property type="evidence" value="ECO:0007669"/>
    <property type="project" value="InterPro"/>
</dbReference>
<dbReference type="Proteomes" id="UP000324209">
    <property type="component" value="Chromosome"/>
</dbReference>
<sequence length="164" mass="18223">MDEHVIIKQYLTFNVGGDDYAINVGNIREVLEFQSVSRVPRMPDYMRGIINLRGSVVPVIDLKTKFDLGQTEKSIDTSVIVTELKIGDDDVVLGLLTDAVNEVVDIDETDIEPTPNIGTTIDSSFIKGMGKKDDKFIIILNINRIFSNSEVRELTTESISEGES</sequence>
<dbReference type="SUPFAM" id="SSF50341">
    <property type="entry name" value="CheW-like"/>
    <property type="match status" value="1"/>
</dbReference>
<dbReference type="InterPro" id="IPR002545">
    <property type="entry name" value="CheW-lke_dom"/>
</dbReference>
<dbReference type="Gene3D" id="2.40.50.180">
    <property type="entry name" value="CheA-289, Domain 4"/>
    <property type="match status" value="1"/>
</dbReference>
<reference evidence="2 3" key="1">
    <citation type="submission" date="2019-02" db="EMBL/GenBank/DDBJ databases">
        <title>Complete Genome Sequence and Methylome Analysis of free living Spirochaetas.</title>
        <authorList>
            <person name="Fomenkov A."/>
            <person name="Dubinina G."/>
            <person name="Leshcheva N."/>
            <person name="Mikheeva N."/>
            <person name="Grabovich M."/>
            <person name="Vincze T."/>
            <person name="Roberts R.J."/>
        </authorList>
    </citation>
    <scope>NUCLEOTIDE SEQUENCE [LARGE SCALE GENOMIC DNA]</scope>
    <source>
        <strain evidence="2 3">K2</strain>
    </source>
</reference>
<organism evidence="2 3">
    <name type="scientific">Oceanispirochaeta crateris</name>
    <dbReference type="NCBI Taxonomy" id="2518645"/>
    <lineage>
        <taxon>Bacteria</taxon>
        <taxon>Pseudomonadati</taxon>
        <taxon>Spirochaetota</taxon>
        <taxon>Spirochaetia</taxon>
        <taxon>Spirochaetales</taxon>
        <taxon>Spirochaetaceae</taxon>
        <taxon>Oceanispirochaeta</taxon>
    </lineage>
</organism>
<name>A0A5C1QJJ9_9SPIO</name>
<dbReference type="CDD" id="cd00732">
    <property type="entry name" value="CheW"/>
    <property type="match status" value="1"/>
</dbReference>
<dbReference type="InterPro" id="IPR039315">
    <property type="entry name" value="CheW"/>
</dbReference>